<sequence length="157" mass="16764">SFVTCWDILPCSGLLSSDVGWYNRTGWKWVVATWDLQPCAPVSEGVASGGRRAQVTNLEQKGKTVGQRNPFLGVVCGGTGVCSSLTSWSVRGAGWFCLWALDLVESSFASALLEFLLLWLLFEFIAYLTGLNSNPSGSSDPWVAAQPSGVLGEGPEG</sequence>
<protein>
    <submittedName>
        <fullName evidence="2">Uncharacterized protein</fullName>
    </submittedName>
</protein>
<dbReference type="AlphaFoldDB" id="A0A843XG79"/>
<dbReference type="EMBL" id="NMUH01008033">
    <property type="protein sequence ID" value="MQM18205.1"/>
    <property type="molecule type" value="Genomic_DNA"/>
</dbReference>
<evidence type="ECO:0000313" key="3">
    <source>
        <dbReference type="Proteomes" id="UP000652761"/>
    </source>
</evidence>
<accession>A0A843XG79</accession>
<feature type="region of interest" description="Disordered" evidence="1">
    <location>
        <begin position="135"/>
        <end position="157"/>
    </location>
</feature>
<dbReference type="Proteomes" id="UP000652761">
    <property type="component" value="Unassembled WGS sequence"/>
</dbReference>
<evidence type="ECO:0000313" key="2">
    <source>
        <dbReference type="EMBL" id="MQM18205.1"/>
    </source>
</evidence>
<organism evidence="2 3">
    <name type="scientific">Colocasia esculenta</name>
    <name type="common">Wild taro</name>
    <name type="synonym">Arum esculentum</name>
    <dbReference type="NCBI Taxonomy" id="4460"/>
    <lineage>
        <taxon>Eukaryota</taxon>
        <taxon>Viridiplantae</taxon>
        <taxon>Streptophyta</taxon>
        <taxon>Embryophyta</taxon>
        <taxon>Tracheophyta</taxon>
        <taxon>Spermatophyta</taxon>
        <taxon>Magnoliopsida</taxon>
        <taxon>Liliopsida</taxon>
        <taxon>Araceae</taxon>
        <taxon>Aroideae</taxon>
        <taxon>Colocasieae</taxon>
        <taxon>Colocasia</taxon>
    </lineage>
</organism>
<feature type="non-terminal residue" evidence="2">
    <location>
        <position position="1"/>
    </location>
</feature>
<reference evidence="2" key="1">
    <citation type="submission" date="2017-07" db="EMBL/GenBank/DDBJ databases">
        <title>Taro Niue Genome Assembly and Annotation.</title>
        <authorList>
            <person name="Atibalentja N."/>
            <person name="Keating K."/>
            <person name="Fields C.J."/>
        </authorList>
    </citation>
    <scope>NUCLEOTIDE SEQUENCE</scope>
    <source>
        <strain evidence="2">Niue_2</strain>
        <tissue evidence="2">Leaf</tissue>
    </source>
</reference>
<gene>
    <name evidence="2" type="ORF">Taro_051193</name>
</gene>
<keyword evidence="3" id="KW-1185">Reference proteome</keyword>
<name>A0A843XG79_COLES</name>
<evidence type="ECO:0000256" key="1">
    <source>
        <dbReference type="SAM" id="MobiDB-lite"/>
    </source>
</evidence>
<comment type="caution">
    <text evidence="2">The sequence shown here is derived from an EMBL/GenBank/DDBJ whole genome shotgun (WGS) entry which is preliminary data.</text>
</comment>
<feature type="non-terminal residue" evidence="2">
    <location>
        <position position="157"/>
    </location>
</feature>
<proteinExistence type="predicted"/>